<dbReference type="AlphaFoldDB" id="A0A8S3S589"/>
<dbReference type="EMBL" id="CAJPWZ010001453">
    <property type="protein sequence ID" value="CAG2215737.1"/>
    <property type="molecule type" value="Genomic_DNA"/>
</dbReference>
<dbReference type="Proteomes" id="UP000683360">
    <property type="component" value="Unassembled WGS sequence"/>
</dbReference>
<reference evidence="1" key="1">
    <citation type="submission" date="2021-03" db="EMBL/GenBank/DDBJ databases">
        <authorList>
            <person name="Bekaert M."/>
        </authorList>
    </citation>
    <scope>NUCLEOTIDE SEQUENCE</scope>
</reference>
<keyword evidence="2" id="KW-1185">Reference proteome</keyword>
<proteinExistence type="predicted"/>
<evidence type="ECO:0000313" key="1">
    <source>
        <dbReference type="EMBL" id="CAG2215737.1"/>
    </source>
</evidence>
<accession>A0A8S3S589</accession>
<comment type="caution">
    <text evidence="1">The sequence shown here is derived from an EMBL/GenBank/DDBJ whole genome shotgun (WGS) entry which is preliminary data.</text>
</comment>
<sequence>MNLCNYAKVILARSTKEPETLKWWNDQPNKENKILVHVPNHSQNINVRARYENYHAFMHSYPKMHIPLQEFKSRIPRLQNYLSNAKYWKNNNKTGEKSIFLEKHNLLNWCKLSEAEKKRHKKENCEKCTSEIFYASLHKYTTPSTIEVSNLCEELTKKVCENSKAKNVTKATKILHTLEPFIEHKLDMNIKETACKLYDLTKKLTSDEKQKRIHTIVSKSTERIAKILNKENEEINFLASNKSYNEYERERLHTFFESKSKAKKNLAKRFKDESERKLKKRSSVGNLSKYTFNKEEFLNELKDHPKTVPINWNEWSRKYRVKNVQGIQPANGGQVLIEFAKSQGIDVFNYNTEKRMSGRDYFRRVRRSRHLITKRLRVPVPKSAKKKLKQKYKTEN</sequence>
<name>A0A8S3S589_MYTED</name>
<dbReference type="OrthoDB" id="5980153at2759"/>
<protein>
    <submittedName>
        <fullName evidence="1">Uncharacterized protein</fullName>
    </submittedName>
</protein>
<gene>
    <name evidence="1" type="ORF">MEDL_29501</name>
</gene>
<organism evidence="1 2">
    <name type="scientific">Mytilus edulis</name>
    <name type="common">Blue mussel</name>
    <dbReference type="NCBI Taxonomy" id="6550"/>
    <lineage>
        <taxon>Eukaryota</taxon>
        <taxon>Metazoa</taxon>
        <taxon>Spiralia</taxon>
        <taxon>Lophotrochozoa</taxon>
        <taxon>Mollusca</taxon>
        <taxon>Bivalvia</taxon>
        <taxon>Autobranchia</taxon>
        <taxon>Pteriomorphia</taxon>
        <taxon>Mytilida</taxon>
        <taxon>Mytiloidea</taxon>
        <taxon>Mytilidae</taxon>
        <taxon>Mytilinae</taxon>
        <taxon>Mytilus</taxon>
    </lineage>
</organism>
<evidence type="ECO:0000313" key="2">
    <source>
        <dbReference type="Proteomes" id="UP000683360"/>
    </source>
</evidence>